<dbReference type="EMBL" id="BQNB010008843">
    <property type="protein sequence ID" value="GJS55050.1"/>
    <property type="molecule type" value="Genomic_DNA"/>
</dbReference>
<feature type="compositionally biased region" description="Basic and acidic residues" evidence="1">
    <location>
        <begin position="110"/>
        <end position="130"/>
    </location>
</feature>
<evidence type="ECO:0000313" key="3">
    <source>
        <dbReference type="Proteomes" id="UP001151760"/>
    </source>
</evidence>
<comment type="caution">
    <text evidence="2">The sequence shown here is derived from an EMBL/GenBank/DDBJ whole genome shotgun (WGS) entry which is preliminary data.</text>
</comment>
<keyword evidence="3" id="KW-1185">Reference proteome</keyword>
<organism evidence="2 3">
    <name type="scientific">Tanacetum coccineum</name>
    <dbReference type="NCBI Taxonomy" id="301880"/>
    <lineage>
        <taxon>Eukaryota</taxon>
        <taxon>Viridiplantae</taxon>
        <taxon>Streptophyta</taxon>
        <taxon>Embryophyta</taxon>
        <taxon>Tracheophyta</taxon>
        <taxon>Spermatophyta</taxon>
        <taxon>Magnoliopsida</taxon>
        <taxon>eudicotyledons</taxon>
        <taxon>Gunneridae</taxon>
        <taxon>Pentapetalae</taxon>
        <taxon>asterids</taxon>
        <taxon>campanulids</taxon>
        <taxon>Asterales</taxon>
        <taxon>Asteraceae</taxon>
        <taxon>Asteroideae</taxon>
        <taxon>Anthemideae</taxon>
        <taxon>Anthemidinae</taxon>
        <taxon>Tanacetum</taxon>
    </lineage>
</organism>
<feature type="region of interest" description="Disordered" evidence="1">
    <location>
        <begin position="149"/>
        <end position="224"/>
    </location>
</feature>
<name>A0ABQ4WQ77_9ASTR</name>
<sequence length="280" mass="32413">MSTNEQTPLSQPTFAVRNTLGKEQISQDMDKSPSDAALREYCDKNYHQLLPIIAEKVHQEKVQQEKLKAVKACLNFEEVSQHSELGIPSEIRDLRNRLGSRRIRGVSRSPEPRRGRLESPRKRDSERKTVFKRLEKGVFHRLGDKGKIVSAHSDDSRRQSYHNSRRDIKSCYQSSRSRGTYPASEKHHNKRASSHRTEALSESEGSAGGHWKSRSKKQRSSIKDDDLSQPWVCEEIDPFTPRICYFDLPKRTRMPSYVKTYDESKDPEDHLKIFQAALKH</sequence>
<accession>A0ABQ4WQ77</accession>
<feature type="compositionally biased region" description="Basic and acidic residues" evidence="1">
    <location>
        <begin position="149"/>
        <end position="169"/>
    </location>
</feature>
<evidence type="ECO:0000256" key="1">
    <source>
        <dbReference type="SAM" id="MobiDB-lite"/>
    </source>
</evidence>
<gene>
    <name evidence="2" type="ORF">Tco_0628412</name>
</gene>
<feature type="region of interest" description="Disordered" evidence="1">
    <location>
        <begin position="102"/>
        <end position="130"/>
    </location>
</feature>
<reference evidence="2" key="2">
    <citation type="submission" date="2022-01" db="EMBL/GenBank/DDBJ databases">
        <authorList>
            <person name="Yamashiro T."/>
            <person name="Shiraishi A."/>
            <person name="Satake H."/>
            <person name="Nakayama K."/>
        </authorList>
    </citation>
    <scope>NUCLEOTIDE SEQUENCE</scope>
</reference>
<proteinExistence type="predicted"/>
<evidence type="ECO:0000313" key="2">
    <source>
        <dbReference type="EMBL" id="GJS55050.1"/>
    </source>
</evidence>
<evidence type="ECO:0008006" key="4">
    <source>
        <dbReference type="Google" id="ProtNLM"/>
    </source>
</evidence>
<reference evidence="2" key="1">
    <citation type="journal article" date="2022" name="Int. J. Mol. Sci.">
        <title>Draft Genome of Tanacetum Coccineum: Genomic Comparison of Closely Related Tanacetum-Family Plants.</title>
        <authorList>
            <person name="Yamashiro T."/>
            <person name="Shiraishi A."/>
            <person name="Nakayama K."/>
            <person name="Satake H."/>
        </authorList>
    </citation>
    <scope>NUCLEOTIDE SEQUENCE</scope>
</reference>
<protein>
    <recommendedName>
        <fullName evidence="4">Reverse transcriptase domain-containing protein</fullName>
    </recommendedName>
</protein>
<feature type="compositionally biased region" description="Basic residues" evidence="1">
    <location>
        <begin position="211"/>
        <end position="220"/>
    </location>
</feature>
<dbReference type="Proteomes" id="UP001151760">
    <property type="component" value="Unassembled WGS sequence"/>
</dbReference>